<keyword evidence="1" id="KW-0812">Transmembrane</keyword>
<dbReference type="GO" id="GO:1990834">
    <property type="term" value="P:response to odorant"/>
    <property type="evidence" value="ECO:0007669"/>
    <property type="project" value="TreeGrafter"/>
</dbReference>
<proteinExistence type="predicted"/>
<keyword evidence="3" id="KW-1185">Reference proteome</keyword>
<dbReference type="PANTHER" id="PTHR34722:SF6">
    <property type="entry name" value="HOMOLOG OF ODR-2 (TWO)"/>
    <property type="match status" value="1"/>
</dbReference>
<dbReference type="EMBL" id="CAJFDH010000003">
    <property type="protein sequence ID" value="CAD5214800.1"/>
    <property type="molecule type" value="Genomic_DNA"/>
</dbReference>
<evidence type="ECO:0000313" key="2">
    <source>
        <dbReference type="EMBL" id="CAD5214800.1"/>
    </source>
</evidence>
<keyword evidence="1" id="KW-1133">Transmembrane helix</keyword>
<dbReference type="EMBL" id="CAJFCW020000003">
    <property type="protein sequence ID" value="CAG9103282.1"/>
    <property type="molecule type" value="Genomic_DNA"/>
</dbReference>
<sequence length="176" mass="19718">MATLARSALRYAVENNNNVQRLGFLCYSCASTSYLQIWNQHLLGHYFPPKNFTDSCWKPGPEVGVHTCSTACFTIVEEIFGHTNREAVMRGCIDRLLLFGLDDDIKTAISQLGPRSCRTIDRHLLNLVSLSDNVPLVLMCSCTGNMCNSDEVQNTTNSVNICIFLVLLLLCLIIRR</sequence>
<accession>A0A811KEN9</accession>
<reference evidence="2" key="1">
    <citation type="submission" date="2020-09" db="EMBL/GenBank/DDBJ databases">
        <authorList>
            <person name="Kikuchi T."/>
        </authorList>
    </citation>
    <scope>NUCLEOTIDE SEQUENCE</scope>
    <source>
        <strain evidence="2">SH1</strain>
    </source>
</reference>
<dbReference type="InterPro" id="IPR010558">
    <property type="entry name" value="Ly-6-related"/>
</dbReference>
<dbReference type="GO" id="GO:0030424">
    <property type="term" value="C:axon"/>
    <property type="evidence" value="ECO:0007669"/>
    <property type="project" value="TreeGrafter"/>
</dbReference>
<gene>
    <name evidence="2" type="ORF">BOKJ2_LOCUS5774</name>
</gene>
<dbReference type="OrthoDB" id="5826974at2759"/>
<dbReference type="GO" id="GO:0042048">
    <property type="term" value="P:olfactory behavior"/>
    <property type="evidence" value="ECO:0007669"/>
    <property type="project" value="TreeGrafter"/>
</dbReference>
<dbReference type="Proteomes" id="UP000783686">
    <property type="component" value="Unassembled WGS sequence"/>
</dbReference>
<evidence type="ECO:0000313" key="3">
    <source>
        <dbReference type="Proteomes" id="UP000614601"/>
    </source>
</evidence>
<dbReference type="Proteomes" id="UP000614601">
    <property type="component" value="Unassembled WGS sequence"/>
</dbReference>
<dbReference type="Pfam" id="PF06579">
    <property type="entry name" value="Ly-6_related"/>
    <property type="match status" value="1"/>
</dbReference>
<evidence type="ECO:0000256" key="1">
    <source>
        <dbReference type="SAM" id="Phobius"/>
    </source>
</evidence>
<comment type="caution">
    <text evidence="2">The sequence shown here is derived from an EMBL/GenBank/DDBJ whole genome shotgun (WGS) entry which is preliminary data.</text>
</comment>
<organism evidence="2 3">
    <name type="scientific">Bursaphelenchus okinawaensis</name>
    <dbReference type="NCBI Taxonomy" id="465554"/>
    <lineage>
        <taxon>Eukaryota</taxon>
        <taxon>Metazoa</taxon>
        <taxon>Ecdysozoa</taxon>
        <taxon>Nematoda</taxon>
        <taxon>Chromadorea</taxon>
        <taxon>Rhabditida</taxon>
        <taxon>Tylenchina</taxon>
        <taxon>Tylenchomorpha</taxon>
        <taxon>Aphelenchoidea</taxon>
        <taxon>Aphelenchoididae</taxon>
        <taxon>Bursaphelenchus</taxon>
    </lineage>
</organism>
<protein>
    <submittedName>
        <fullName evidence="2">Uncharacterized protein</fullName>
    </submittedName>
</protein>
<dbReference type="AlphaFoldDB" id="A0A811KEN9"/>
<dbReference type="GO" id="GO:0043025">
    <property type="term" value="C:neuronal cell body"/>
    <property type="evidence" value="ECO:0007669"/>
    <property type="project" value="TreeGrafter"/>
</dbReference>
<name>A0A811KEN9_9BILA</name>
<dbReference type="PANTHER" id="PTHR34722">
    <property type="entry name" value="HOMOLOG OF ODR-2 (TWO)-RELATED"/>
    <property type="match status" value="1"/>
</dbReference>
<keyword evidence="1" id="KW-0472">Membrane</keyword>
<feature type="transmembrane region" description="Helical" evidence="1">
    <location>
        <begin position="157"/>
        <end position="174"/>
    </location>
</feature>